<keyword evidence="1" id="KW-0592">Phosphate transport</keyword>
<comment type="function">
    <text evidence="1">Plays a role in the regulation of phosphate uptake.</text>
</comment>
<comment type="subunit">
    <text evidence="1">Homodimer.</text>
</comment>
<dbReference type="Proteomes" id="UP001224359">
    <property type="component" value="Unassembled WGS sequence"/>
</dbReference>
<dbReference type="PIRSF" id="PIRSF003107">
    <property type="entry name" value="PhoU"/>
    <property type="match status" value="1"/>
</dbReference>
<comment type="caution">
    <text evidence="3">The sequence shown here is derived from an EMBL/GenBank/DDBJ whole genome shotgun (WGS) entry which is preliminary data.</text>
</comment>
<evidence type="ECO:0000313" key="3">
    <source>
        <dbReference type="EMBL" id="MDQ0159450.1"/>
    </source>
</evidence>
<dbReference type="EMBL" id="JAUSTQ010000004">
    <property type="protein sequence ID" value="MDQ0159450.1"/>
    <property type="molecule type" value="Genomic_DNA"/>
</dbReference>
<dbReference type="Pfam" id="PF01895">
    <property type="entry name" value="PhoU"/>
    <property type="match status" value="2"/>
</dbReference>
<evidence type="ECO:0000256" key="1">
    <source>
        <dbReference type="PIRNR" id="PIRNR003107"/>
    </source>
</evidence>
<dbReference type="InterPro" id="IPR038078">
    <property type="entry name" value="PhoU-like_sf"/>
</dbReference>
<dbReference type="NCBIfam" id="TIGR02135">
    <property type="entry name" value="phoU_full"/>
    <property type="match status" value="1"/>
</dbReference>
<organism evidence="3 4">
    <name type="scientific">Alkalibacillus salilacus</name>
    <dbReference type="NCBI Taxonomy" id="284582"/>
    <lineage>
        <taxon>Bacteria</taxon>
        <taxon>Bacillati</taxon>
        <taxon>Bacillota</taxon>
        <taxon>Bacilli</taxon>
        <taxon>Bacillales</taxon>
        <taxon>Bacillaceae</taxon>
        <taxon>Alkalibacillus</taxon>
    </lineage>
</organism>
<proteinExistence type="inferred from homology"/>
<dbReference type="PANTHER" id="PTHR42930">
    <property type="entry name" value="PHOSPHATE-SPECIFIC TRANSPORT SYSTEM ACCESSORY PROTEIN PHOU"/>
    <property type="match status" value="1"/>
</dbReference>
<dbReference type="RefSeq" id="WP_306975937.1">
    <property type="nucleotide sequence ID" value="NZ_JAUSTQ010000004.1"/>
</dbReference>
<evidence type="ECO:0000313" key="4">
    <source>
        <dbReference type="Proteomes" id="UP001224359"/>
    </source>
</evidence>
<keyword evidence="1" id="KW-0813">Transport</keyword>
<comment type="subcellular location">
    <subcellularLocation>
        <location evidence="1">Cytoplasm</location>
    </subcellularLocation>
</comment>
<dbReference type="InterPro" id="IPR026022">
    <property type="entry name" value="PhoU_dom"/>
</dbReference>
<keyword evidence="4" id="KW-1185">Reference proteome</keyword>
<dbReference type="PANTHER" id="PTHR42930:SF3">
    <property type="entry name" value="PHOSPHATE-SPECIFIC TRANSPORT SYSTEM ACCESSORY PROTEIN PHOU"/>
    <property type="match status" value="1"/>
</dbReference>
<accession>A0ABT9VF75</accession>
<protein>
    <recommendedName>
        <fullName evidence="1">Phosphate-specific transport system accessory protein PhoU</fullName>
    </recommendedName>
</protein>
<name>A0ABT9VF75_9BACI</name>
<sequence length="218" mass="24756">MVRENFTEQLDHLNSQLVEMGQLAQKAINQSILALQNQDVDQALKVIDEDDKINHLEETINEETIWLIAKEQPLASDLRRLVSTLKITTDLERIGDLAVNIAKSVIRIGDEPLVKPLEDIPRMATITQEMVEDVLNAYASEDLVQAQKVADTDDQVDEMYGKIVQELMEMMAKHPEQIAQITQLAFICRFLERVADHTTNISEGIIYLVKGKVYDLND</sequence>
<keyword evidence="1" id="KW-0963">Cytoplasm</keyword>
<dbReference type="Gene3D" id="1.20.58.220">
    <property type="entry name" value="Phosphate transport system protein phou homolog 2, domain 2"/>
    <property type="match status" value="1"/>
</dbReference>
<feature type="domain" description="PhoU" evidence="2">
    <location>
        <begin position="120"/>
        <end position="203"/>
    </location>
</feature>
<gene>
    <name evidence="3" type="ORF">J2S77_001414</name>
</gene>
<feature type="domain" description="PhoU" evidence="2">
    <location>
        <begin position="17"/>
        <end position="105"/>
    </location>
</feature>
<reference evidence="3 4" key="1">
    <citation type="submission" date="2023-07" db="EMBL/GenBank/DDBJ databases">
        <title>Genomic Encyclopedia of Type Strains, Phase IV (KMG-IV): sequencing the most valuable type-strain genomes for metagenomic binning, comparative biology and taxonomic classification.</title>
        <authorList>
            <person name="Goeker M."/>
        </authorList>
    </citation>
    <scope>NUCLEOTIDE SEQUENCE [LARGE SCALE GENOMIC DNA]</scope>
    <source>
        <strain evidence="3 4">DSM 16460</strain>
    </source>
</reference>
<dbReference type="InterPro" id="IPR028366">
    <property type="entry name" value="PhoU"/>
</dbReference>
<evidence type="ECO:0000259" key="2">
    <source>
        <dbReference type="Pfam" id="PF01895"/>
    </source>
</evidence>
<dbReference type="SUPFAM" id="SSF109755">
    <property type="entry name" value="PhoU-like"/>
    <property type="match status" value="1"/>
</dbReference>
<comment type="similarity">
    <text evidence="1">Belongs to the PhoU family.</text>
</comment>